<reference evidence="1" key="2">
    <citation type="journal article" date="2015" name="Fish Shellfish Immunol.">
        <title>Early steps in the European eel (Anguilla anguilla)-Vibrio vulnificus interaction in the gills: Role of the RtxA13 toxin.</title>
        <authorList>
            <person name="Callol A."/>
            <person name="Pajuelo D."/>
            <person name="Ebbesson L."/>
            <person name="Teles M."/>
            <person name="MacKenzie S."/>
            <person name="Amaro C."/>
        </authorList>
    </citation>
    <scope>NUCLEOTIDE SEQUENCE</scope>
</reference>
<accession>A0A0E9VP82</accession>
<evidence type="ECO:0000313" key="1">
    <source>
        <dbReference type="EMBL" id="JAH79058.1"/>
    </source>
</evidence>
<dbReference type="EMBL" id="GBXM01029519">
    <property type="protein sequence ID" value="JAH79058.1"/>
    <property type="molecule type" value="Transcribed_RNA"/>
</dbReference>
<organism evidence="1">
    <name type="scientific">Anguilla anguilla</name>
    <name type="common">European freshwater eel</name>
    <name type="synonym">Muraena anguilla</name>
    <dbReference type="NCBI Taxonomy" id="7936"/>
    <lineage>
        <taxon>Eukaryota</taxon>
        <taxon>Metazoa</taxon>
        <taxon>Chordata</taxon>
        <taxon>Craniata</taxon>
        <taxon>Vertebrata</taxon>
        <taxon>Euteleostomi</taxon>
        <taxon>Actinopterygii</taxon>
        <taxon>Neopterygii</taxon>
        <taxon>Teleostei</taxon>
        <taxon>Anguilliformes</taxon>
        <taxon>Anguillidae</taxon>
        <taxon>Anguilla</taxon>
    </lineage>
</organism>
<proteinExistence type="predicted"/>
<sequence>MTEYAITLPLASLNRLMTPWIASWLPLRSIRIWARPIIRFKFLDHAQGDVLKCGETLWHDQ</sequence>
<protein>
    <submittedName>
        <fullName evidence="1">Uncharacterized protein</fullName>
    </submittedName>
</protein>
<name>A0A0E9VP82_ANGAN</name>
<reference evidence="1" key="1">
    <citation type="submission" date="2014-11" db="EMBL/GenBank/DDBJ databases">
        <authorList>
            <person name="Amaro Gonzalez C."/>
        </authorList>
    </citation>
    <scope>NUCLEOTIDE SEQUENCE</scope>
</reference>
<dbReference type="AlphaFoldDB" id="A0A0E9VP82"/>